<organism evidence="7 8">
    <name type="scientific">Devosia insulae DS-56</name>
    <dbReference type="NCBI Taxonomy" id="1116389"/>
    <lineage>
        <taxon>Bacteria</taxon>
        <taxon>Pseudomonadati</taxon>
        <taxon>Pseudomonadota</taxon>
        <taxon>Alphaproteobacteria</taxon>
        <taxon>Hyphomicrobiales</taxon>
        <taxon>Devosiaceae</taxon>
        <taxon>Devosia</taxon>
    </lineage>
</organism>
<proteinExistence type="predicted"/>
<dbReference type="GO" id="GO:0009055">
    <property type="term" value="F:electron transfer activity"/>
    <property type="evidence" value="ECO:0007669"/>
    <property type="project" value="InterPro"/>
</dbReference>
<keyword evidence="3 4" id="KW-0408">Iron</keyword>
<dbReference type="SUPFAM" id="SSF46626">
    <property type="entry name" value="Cytochrome c"/>
    <property type="match status" value="1"/>
</dbReference>
<feature type="domain" description="Cytochrome c" evidence="6">
    <location>
        <begin position="62"/>
        <end position="174"/>
    </location>
</feature>
<evidence type="ECO:0000256" key="3">
    <source>
        <dbReference type="ARBA" id="ARBA00023004"/>
    </source>
</evidence>
<name>A0A1E5XTV9_9HYPH</name>
<dbReference type="AlphaFoldDB" id="A0A1E5XTV9"/>
<keyword evidence="1 4" id="KW-0349">Heme</keyword>
<dbReference type="InterPro" id="IPR009056">
    <property type="entry name" value="Cyt_c-like_dom"/>
</dbReference>
<sequence>MSLLNRKSLALLVAAGLIAVTPLALHAAQPPANAPAAETAAPAEAPAADAAAVELDPLLAGADINRGVVVYGSKGGNCVSCHGWDGNGLGKNPRSEGAAALLRESGLDAQGFIEIISCGIPGTPMPYHDASAYKDDRCYGMTKADFEEGQMPHKGKSLKKEDIISLVAYIQTHIQGKPKATYEDCAFYFGASAEKACAFLKK</sequence>
<keyword evidence="2 4" id="KW-0479">Metal-binding</keyword>
<evidence type="ECO:0000256" key="5">
    <source>
        <dbReference type="SAM" id="SignalP"/>
    </source>
</evidence>
<evidence type="ECO:0000256" key="1">
    <source>
        <dbReference type="ARBA" id="ARBA00022617"/>
    </source>
</evidence>
<dbReference type="PROSITE" id="PS51007">
    <property type="entry name" value="CYTC"/>
    <property type="match status" value="1"/>
</dbReference>
<dbReference type="OrthoDB" id="7949143at2"/>
<dbReference type="Gene3D" id="1.10.760.10">
    <property type="entry name" value="Cytochrome c-like domain"/>
    <property type="match status" value="1"/>
</dbReference>
<evidence type="ECO:0000256" key="4">
    <source>
        <dbReference type="PROSITE-ProRule" id="PRU00433"/>
    </source>
</evidence>
<dbReference type="GO" id="GO:0020037">
    <property type="term" value="F:heme binding"/>
    <property type="evidence" value="ECO:0007669"/>
    <property type="project" value="InterPro"/>
</dbReference>
<dbReference type="Pfam" id="PF00034">
    <property type="entry name" value="Cytochrom_C"/>
    <property type="match status" value="1"/>
</dbReference>
<gene>
    <name evidence="7" type="ORF">VW23_013555</name>
</gene>
<feature type="chain" id="PRO_5009190527" description="Cytochrome c domain-containing protein" evidence="5">
    <location>
        <begin position="28"/>
        <end position="202"/>
    </location>
</feature>
<dbReference type="GO" id="GO:0046872">
    <property type="term" value="F:metal ion binding"/>
    <property type="evidence" value="ECO:0007669"/>
    <property type="project" value="UniProtKB-KW"/>
</dbReference>
<comment type="caution">
    <text evidence="7">The sequence shown here is derived from an EMBL/GenBank/DDBJ whole genome shotgun (WGS) entry which is preliminary data.</text>
</comment>
<protein>
    <recommendedName>
        <fullName evidence="6">Cytochrome c domain-containing protein</fullName>
    </recommendedName>
</protein>
<dbReference type="RefSeq" id="WP_069908825.1">
    <property type="nucleotide sequence ID" value="NZ_LAJE02000102.1"/>
</dbReference>
<evidence type="ECO:0000313" key="7">
    <source>
        <dbReference type="EMBL" id="OEO32011.1"/>
    </source>
</evidence>
<keyword evidence="8" id="KW-1185">Reference proteome</keyword>
<accession>A0A1E5XTV9</accession>
<keyword evidence="5" id="KW-0732">Signal</keyword>
<dbReference type="EMBL" id="LAJE02000102">
    <property type="protein sequence ID" value="OEO32011.1"/>
    <property type="molecule type" value="Genomic_DNA"/>
</dbReference>
<evidence type="ECO:0000259" key="6">
    <source>
        <dbReference type="PROSITE" id="PS51007"/>
    </source>
</evidence>
<dbReference type="InterPro" id="IPR036909">
    <property type="entry name" value="Cyt_c-like_dom_sf"/>
</dbReference>
<reference evidence="7 8" key="1">
    <citation type="journal article" date="2015" name="Genome Announc.">
        <title>Genome Assemblies of Three Soil-Associated Devosia species: D. insulae, D. limi, and D. soli.</title>
        <authorList>
            <person name="Hassan Y.I."/>
            <person name="Lepp D."/>
            <person name="Zhou T."/>
        </authorList>
    </citation>
    <scope>NUCLEOTIDE SEQUENCE [LARGE SCALE GENOMIC DNA]</scope>
    <source>
        <strain evidence="7 8">DS-56</strain>
    </source>
</reference>
<dbReference type="Proteomes" id="UP000095463">
    <property type="component" value="Unassembled WGS sequence"/>
</dbReference>
<feature type="signal peptide" evidence="5">
    <location>
        <begin position="1"/>
        <end position="27"/>
    </location>
</feature>
<evidence type="ECO:0000256" key="2">
    <source>
        <dbReference type="ARBA" id="ARBA00022723"/>
    </source>
</evidence>
<evidence type="ECO:0000313" key="8">
    <source>
        <dbReference type="Proteomes" id="UP000095463"/>
    </source>
</evidence>